<dbReference type="SUPFAM" id="SSF52096">
    <property type="entry name" value="ClpP/crotonase"/>
    <property type="match status" value="1"/>
</dbReference>
<proteinExistence type="inferred from homology"/>
<evidence type="ECO:0000313" key="4">
    <source>
        <dbReference type="Proteomes" id="UP000419743"/>
    </source>
</evidence>
<dbReference type="Pfam" id="PF00378">
    <property type="entry name" value="ECH_1"/>
    <property type="match status" value="1"/>
</dbReference>
<dbReference type="EMBL" id="CACRYJ010000067">
    <property type="protein sequence ID" value="VZO40058.1"/>
    <property type="molecule type" value="Genomic_DNA"/>
</dbReference>
<accession>A0A7M4DRG4</accession>
<evidence type="ECO:0000256" key="1">
    <source>
        <dbReference type="ARBA" id="ARBA00005254"/>
    </source>
</evidence>
<dbReference type="InterPro" id="IPR001753">
    <property type="entry name" value="Enoyl-CoA_hydra/iso"/>
</dbReference>
<sequence length="270" mass="27801">MIIEHKSDHVVVTLDRPAKRNSMDLDAWTGLGQAVEAASGNAANRAVVIRGDARSFCAGNDIDSMRDLAGPDAAVAYFVDGMLPTFAAMAASPLPVITVVEGAALGGGLEIVVVSDVVIAGPGATFGLPETRIGAWPTVFLAAVPSSSTRRLAARLALVGDTIGPAEALQHDLVSYAVDDVEATLEQVLAGIGAAAPDATARSKRWLNRELLASGMPDAAAALTELSRETLQGTEFGERMTAFLEARAARRAGAASTSDGARTGIEVPEP</sequence>
<reference evidence="3 4" key="1">
    <citation type="submission" date="2019-11" db="EMBL/GenBank/DDBJ databases">
        <authorList>
            <person name="Criscuolo A."/>
        </authorList>
    </citation>
    <scope>NUCLEOTIDE SEQUENCE [LARGE SCALE GENOMIC DNA]</scope>
    <source>
        <strain evidence="3">CIP111667</strain>
    </source>
</reference>
<keyword evidence="3" id="KW-0456">Lyase</keyword>
<protein>
    <submittedName>
        <fullName evidence="3">2,3-dehydroadipyl-CoA hydratase</fullName>
        <ecNumber evidence="3">4.2.1.17</ecNumber>
    </submittedName>
</protein>
<dbReference type="InterPro" id="IPR018376">
    <property type="entry name" value="Enoyl-CoA_hyd/isom_CS"/>
</dbReference>
<dbReference type="AlphaFoldDB" id="A0A7M4DRG4"/>
<dbReference type="GO" id="GO:0004300">
    <property type="term" value="F:enoyl-CoA hydratase activity"/>
    <property type="evidence" value="ECO:0007669"/>
    <property type="project" value="UniProtKB-EC"/>
</dbReference>
<evidence type="ECO:0000256" key="2">
    <source>
        <dbReference type="RuleBase" id="RU003707"/>
    </source>
</evidence>
<dbReference type="InterPro" id="IPR029045">
    <property type="entry name" value="ClpP/crotonase-like_dom_sf"/>
</dbReference>
<dbReference type="Proteomes" id="UP000419743">
    <property type="component" value="Unassembled WGS sequence"/>
</dbReference>
<dbReference type="PANTHER" id="PTHR42964">
    <property type="entry name" value="ENOYL-COA HYDRATASE"/>
    <property type="match status" value="1"/>
</dbReference>
<dbReference type="RefSeq" id="WP_156743345.1">
    <property type="nucleotide sequence ID" value="NZ_CACRYJ010000067.1"/>
</dbReference>
<evidence type="ECO:0000313" key="3">
    <source>
        <dbReference type="EMBL" id="VZO40058.1"/>
    </source>
</evidence>
<dbReference type="InterPro" id="IPR051683">
    <property type="entry name" value="Enoyl-CoA_Hydratase/Isomerase"/>
</dbReference>
<dbReference type="Gene3D" id="3.90.226.10">
    <property type="entry name" value="2-enoyl-CoA Hydratase, Chain A, domain 1"/>
    <property type="match status" value="1"/>
</dbReference>
<keyword evidence="4" id="KW-1185">Reference proteome</keyword>
<comment type="similarity">
    <text evidence="1 2">Belongs to the enoyl-CoA hydratase/isomerase family.</text>
</comment>
<organism evidence="3 4">
    <name type="scientific">Occultella aeris</name>
    <dbReference type="NCBI Taxonomy" id="2761496"/>
    <lineage>
        <taxon>Bacteria</taxon>
        <taxon>Bacillati</taxon>
        <taxon>Actinomycetota</taxon>
        <taxon>Actinomycetes</taxon>
        <taxon>Micrococcales</taxon>
        <taxon>Ruaniaceae</taxon>
        <taxon>Occultella</taxon>
    </lineage>
</organism>
<dbReference type="EC" id="4.2.1.17" evidence="3"/>
<dbReference type="PROSITE" id="PS00166">
    <property type="entry name" value="ENOYL_COA_HYDRATASE"/>
    <property type="match status" value="1"/>
</dbReference>
<name>A0A7M4DRG4_9MICO</name>
<comment type="caution">
    <text evidence="3">The sequence shown here is derived from an EMBL/GenBank/DDBJ whole genome shotgun (WGS) entry which is preliminary data.</text>
</comment>
<gene>
    <name evidence="3" type="primary">paaF</name>
    <name evidence="3" type="ORF">HALOF300_04759</name>
</gene>
<dbReference type="PANTHER" id="PTHR42964:SF1">
    <property type="entry name" value="POLYKETIDE BIOSYNTHESIS ENOYL-COA HYDRATASE PKSH-RELATED"/>
    <property type="match status" value="1"/>
</dbReference>
<dbReference type="CDD" id="cd06558">
    <property type="entry name" value="crotonase-like"/>
    <property type="match status" value="1"/>
</dbReference>